<evidence type="ECO:0000256" key="7">
    <source>
        <dbReference type="RuleBase" id="RU362057"/>
    </source>
</evidence>
<dbReference type="SUPFAM" id="SSF53756">
    <property type="entry name" value="UDP-Glycosyltransferase/glycogen phosphorylase"/>
    <property type="match status" value="1"/>
</dbReference>
<reference evidence="8" key="1">
    <citation type="journal article" date="2012" name="BMC Genomics">
        <title>Phylogenomic analysis of UDP glycosyltransferase 1 multigene family in Linum usitatissimum identified genes with varied expression patterns.</title>
        <authorList>
            <person name="Barvkar V.T."/>
            <person name="Pardeshi V.C."/>
            <person name="Kale S.M."/>
            <person name="Kadoo N.Y."/>
            <person name="Gupta V.S."/>
        </authorList>
    </citation>
    <scope>NUCLEOTIDE SEQUENCE</scope>
</reference>
<dbReference type="GO" id="GO:0009718">
    <property type="term" value="P:anthocyanin-containing compound biosynthetic process"/>
    <property type="evidence" value="ECO:0007669"/>
    <property type="project" value="UniProtKB-UniPathway"/>
</dbReference>
<gene>
    <name evidence="8" type="primary">UGT74S4</name>
</gene>
<comment type="similarity">
    <text evidence="2 6">Belongs to the UDP-glycosyltransferase family.</text>
</comment>
<dbReference type="FunFam" id="3.40.50.2000:FF:000019">
    <property type="entry name" value="Glycosyltransferase"/>
    <property type="match status" value="1"/>
</dbReference>
<sequence length="447" mass="49573">MVPVPGQGHITPVLQFAKRLIPKGIRVTIALTRFISQTATISHTAGIHLETISDGFDDGGIAAAEDGQVYFDTFRKFGSETLADLIRKQIDSGHPVSCILYDPHLPWCLDVSKRFGLIGVAFLTQSCTVDVVFYHVHHGLLKPPVTQVEETTSIPGPPPLDPADLPSFVHDGSYPAFLALAVGQFSNIQNADWVLCNSVHELEPEAADWLSNHLPNFRTIGPTLPSFYLDKELPDDKDYGLSFFKPANEACSKWLQSKPKRSVVYVSFGSLADLGPEHVEELCWGLKNSNHYFLWVVRSSEEAKLPQMFKAEMAEKGLIVSWCSQLEVLTSGAVGCFVTHCGWNSTLEAMSLGVPMVAMPQWNDQTTNAKFIMDVWKIGVKAAGDEHGMVGREVIEKCIREVMEVEKGEEMRRNAEKLKKLMKDAVSESGTSHRNITEFAAFCNHRN</sequence>
<keyword evidence="3 6" id="KW-0328">Glycosyltransferase</keyword>
<dbReference type="InterPro" id="IPR035595">
    <property type="entry name" value="UDP_glycos_trans_CS"/>
</dbReference>
<dbReference type="InterPro" id="IPR002213">
    <property type="entry name" value="UDP_glucos_trans"/>
</dbReference>
<organism evidence="8">
    <name type="scientific">Linum usitatissimum</name>
    <name type="common">Flax</name>
    <name type="synonym">Linum humile</name>
    <dbReference type="NCBI Taxonomy" id="4006"/>
    <lineage>
        <taxon>Eukaryota</taxon>
        <taxon>Viridiplantae</taxon>
        <taxon>Streptophyta</taxon>
        <taxon>Embryophyta</taxon>
        <taxon>Tracheophyta</taxon>
        <taxon>Spermatophyta</taxon>
        <taxon>Magnoliopsida</taxon>
        <taxon>eudicotyledons</taxon>
        <taxon>Gunneridae</taxon>
        <taxon>Pentapetalae</taxon>
        <taxon>rosids</taxon>
        <taxon>fabids</taxon>
        <taxon>Malpighiales</taxon>
        <taxon>Linaceae</taxon>
        <taxon>Linum</taxon>
    </lineage>
</organism>
<comment type="pathway">
    <text evidence="1">Pigment biosynthesis; anthocyanin biosynthesis.</text>
</comment>
<evidence type="ECO:0000256" key="1">
    <source>
        <dbReference type="ARBA" id="ARBA00004935"/>
    </source>
</evidence>
<dbReference type="GO" id="GO:0080044">
    <property type="term" value="F:quercetin 7-O-glucosyltransferase activity"/>
    <property type="evidence" value="ECO:0007669"/>
    <property type="project" value="TreeGrafter"/>
</dbReference>
<comment type="catalytic activity">
    <reaction evidence="5">
        <text>an anthocyanidin + UDP-alpha-D-glucose + H(+) = an anthocyanidin 3-O-beta-D-glucoside + UDP</text>
        <dbReference type="Rhea" id="RHEA:20093"/>
        <dbReference type="ChEBI" id="CHEBI:15378"/>
        <dbReference type="ChEBI" id="CHEBI:16307"/>
        <dbReference type="ChEBI" id="CHEBI:58223"/>
        <dbReference type="ChEBI" id="CHEBI:58885"/>
        <dbReference type="ChEBI" id="CHEBI:143576"/>
        <dbReference type="EC" id="2.4.1.115"/>
    </reaction>
</comment>
<dbReference type="EC" id="2.4.1.-" evidence="7"/>
<dbReference type="Gene3D" id="3.40.50.2000">
    <property type="entry name" value="Glycogen Phosphorylase B"/>
    <property type="match status" value="2"/>
</dbReference>
<dbReference type="FunFam" id="3.40.50.2000:FF:000057">
    <property type="entry name" value="Glycosyltransferase"/>
    <property type="match status" value="1"/>
</dbReference>
<dbReference type="UniPathway" id="UPA00009"/>
<dbReference type="AlphaFoldDB" id="I2BH58"/>
<dbReference type="GO" id="GO:0080043">
    <property type="term" value="F:quercetin 3-O-glucosyltransferase activity"/>
    <property type="evidence" value="ECO:0007669"/>
    <property type="project" value="TreeGrafter"/>
</dbReference>
<evidence type="ECO:0000256" key="6">
    <source>
        <dbReference type="RuleBase" id="RU003718"/>
    </source>
</evidence>
<evidence type="ECO:0000256" key="3">
    <source>
        <dbReference type="ARBA" id="ARBA00022676"/>
    </source>
</evidence>
<dbReference type="Pfam" id="PF00201">
    <property type="entry name" value="UDPGT"/>
    <property type="match status" value="1"/>
</dbReference>
<evidence type="ECO:0000256" key="5">
    <source>
        <dbReference type="ARBA" id="ARBA00047606"/>
    </source>
</evidence>
<protein>
    <recommendedName>
        <fullName evidence="7">Glycosyltransferase</fullName>
        <ecNumber evidence="7">2.4.1.-</ecNumber>
    </recommendedName>
</protein>
<dbReference type="PANTHER" id="PTHR11926:SF1540">
    <property type="entry name" value="GLYCOSYLTRANSFERASE"/>
    <property type="match status" value="1"/>
</dbReference>
<dbReference type="EMBL" id="JN088327">
    <property type="protein sequence ID" value="AFJ52954.1"/>
    <property type="molecule type" value="Genomic_DNA"/>
</dbReference>
<accession>I2BH58</accession>
<dbReference type="PROSITE" id="PS00375">
    <property type="entry name" value="UDPGT"/>
    <property type="match status" value="1"/>
</dbReference>
<dbReference type="CDD" id="cd03784">
    <property type="entry name" value="GT1_Gtf-like"/>
    <property type="match status" value="1"/>
</dbReference>
<evidence type="ECO:0000313" key="8">
    <source>
        <dbReference type="EMBL" id="AFJ52954.1"/>
    </source>
</evidence>
<evidence type="ECO:0000256" key="4">
    <source>
        <dbReference type="ARBA" id="ARBA00022679"/>
    </source>
</evidence>
<name>I2BH58_LINUS</name>
<dbReference type="GO" id="GO:0032787">
    <property type="term" value="P:monocarboxylic acid metabolic process"/>
    <property type="evidence" value="ECO:0007669"/>
    <property type="project" value="UniProtKB-ARBA"/>
</dbReference>
<evidence type="ECO:0000256" key="2">
    <source>
        <dbReference type="ARBA" id="ARBA00009995"/>
    </source>
</evidence>
<dbReference type="PANTHER" id="PTHR11926">
    <property type="entry name" value="GLUCOSYL/GLUCURONOSYL TRANSFERASES"/>
    <property type="match status" value="1"/>
</dbReference>
<dbReference type="GO" id="GO:0047213">
    <property type="term" value="F:anthocyanidin 3-O-glucosyltransferase activity"/>
    <property type="evidence" value="ECO:0007669"/>
    <property type="project" value="UniProtKB-EC"/>
</dbReference>
<proteinExistence type="inferred from homology"/>
<keyword evidence="4 6" id="KW-0808">Transferase</keyword>